<dbReference type="InterPro" id="IPR046940">
    <property type="entry name" value="TPPII_Ig-like_sf"/>
</dbReference>
<keyword evidence="6 10" id="KW-0645">Protease</keyword>
<dbReference type="CDD" id="cd04857">
    <property type="entry name" value="Peptidases_S8_Tripeptidyl_Aminopeptidase_II"/>
    <property type="match status" value="1"/>
</dbReference>
<dbReference type="SUPFAM" id="SSF52743">
    <property type="entry name" value="Subtilisin-like"/>
    <property type="match status" value="1"/>
</dbReference>
<dbReference type="Pfam" id="PF12583">
    <property type="entry name" value="TPPII_C"/>
    <property type="match status" value="1"/>
</dbReference>
<keyword evidence="5" id="KW-0031">Aminopeptidase</keyword>
<dbReference type="InterPro" id="IPR015500">
    <property type="entry name" value="Peptidase_S8_subtilisin-rel"/>
</dbReference>
<dbReference type="Pfam" id="PF00082">
    <property type="entry name" value="Peptidase_S8"/>
    <property type="match status" value="1"/>
</dbReference>
<feature type="domain" description="Tripeptidyl-peptidase II galactose-binding" evidence="15">
    <location>
        <begin position="655"/>
        <end position="743"/>
    </location>
</feature>
<evidence type="ECO:0000259" key="11">
    <source>
        <dbReference type="Pfam" id="PF00082"/>
    </source>
</evidence>
<evidence type="ECO:0000259" key="15">
    <source>
        <dbReference type="Pfam" id="PF21316"/>
    </source>
</evidence>
<evidence type="ECO:0000259" key="14">
    <source>
        <dbReference type="Pfam" id="PF21223"/>
    </source>
</evidence>
<reference evidence="17" key="1">
    <citation type="submission" date="2025-08" db="UniProtKB">
        <authorList>
            <consortium name="RefSeq"/>
        </authorList>
    </citation>
    <scope>IDENTIFICATION</scope>
</reference>
<dbReference type="InterPro" id="IPR034051">
    <property type="entry name" value="TPP_II_domain"/>
</dbReference>
<dbReference type="PROSITE" id="PS00138">
    <property type="entry name" value="SUBTILASE_SER"/>
    <property type="match status" value="1"/>
</dbReference>
<evidence type="ECO:0000256" key="2">
    <source>
        <dbReference type="ARBA" id="ARBA00011073"/>
    </source>
</evidence>
<evidence type="ECO:0000259" key="12">
    <source>
        <dbReference type="Pfam" id="PF12580"/>
    </source>
</evidence>
<dbReference type="RefSeq" id="XP_035827746.1">
    <property type="nucleotide sequence ID" value="XM_035971853.1"/>
</dbReference>
<evidence type="ECO:0000313" key="16">
    <source>
        <dbReference type="Proteomes" id="UP000694888"/>
    </source>
</evidence>
<dbReference type="Pfam" id="PF21316">
    <property type="entry name" value="TPPII_GBD"/>
    <property type="match status" value="1"/>
</dbReference>
<protein>
    <recommendedName>
        <fullName evidence="4">Tripeptidyl-peptidase 2</fullName>
        <ecNumber evidence="3">3.4.14.10</ecNumber>
    </recommendedName>
    <alternativeName>
        <fullName evidence="9">Tripeptidyl aminopeptidase</fullName>
    </alternativeName>
</protein>
<feature type="domain" description="Tripeptidyl peptidase II second Ig-like" evidence="12">
    <location>
        <begin position="910"/>
        <end position="996"/>
    </location>
</feature>
<dbReference type="InterPro" id="IPR048384">
    <property type="entry name" value="TPPII_GBD"/>
</dbReference>
<gene>
    <name evidence="17" type="primary">LOC101862674</name>
</gene>
<feature type="active site" description="Charge relay system" evidence="10">
    <location>
        <position position="448"/>
    </location>
</feature>
<accession>A0ABM1VZA3</accession>
<dbReference type="Gene3D" id="2.20.25.690">
    <property type="match status" value="1"/>
</dbReference>
<evidence type="ECO:0000256" key="1">
    <source>
        <dbReference type="ARBA" id="ARBA00001910"/>
    </source>
</evidence>
<evidence type="ECO:0000256" key="3">
    <source>
        <dbReference type="ARBA" id="ARBA00012462"/>
    </source>
</evidence>
<proteinExistence type="inferred from homology"/>
<dbReference type="InterPro" id="IPR023828">
    <property type="entry name" value="Peptidase_S8_Ser-AS"/>
</dbReference>
<name>A0ABM1VZA3_APLCA</name>
<dbReference type="Gene3D" id="3.40.50.200">
    <property type="entry name" value="Peptidase S8/S53 domain"/>
    <property type="match status" value="1"/>
</dbReference>
<sequence>MASSIVPFPVEGILPKKETGAVSFLTKFPEYDGRGVVIAVLDTGVDPAASGLQVTTDGKPKVIDLVDCTGSGDVDTSVVVSATEGFITGLSGRKLKIPESWAVPDGKFHIGIKMAYDLFPKALRDRVTTETRDRSWLPQHRQVVNDALRELEKFDKEHPTCTTPEDKATREDLQARVDLLNSLDKKCPELGPVYDCVVFNDGEKWKACVDTSLKGDLDSCLTMGAYRESQEYGQLSQIDMMTYSVNIYDDGNVLEIVTNAGSHGTHVACIAAGNFPENPELNGIAPGAQVVGLKIGDTRLGSMETGTALVRAMKYMMDNNVDLINYSYGEASHVCNVGRVIELINEVVNEKGTIFVSSAGNNGPALSTVGTPGGTTSSVIAVGAHVTPQMMAAGYSMREQLPAMHYTWSSRGPAHDGALGVCISAPGGAIASVPNWTLRGNQLMNGTSMSSPNACGSIALVLSGLKANSVSFSPFSVRRALENTASKADGVEVFALGQGILQVEEAFNYLTEHRNCVGENVQFTVTTPSNTRGIYLREPTHLVKPTEVTVGVEPMFQEGVDGKVKIAFQMNFCLTSSQPWVHVPTNFLLMNTSRTFSVKVNPLGLPEGVHYAEIQAFEASNVQRGAIFRVPVTVVVPTKVQDLHNVSVSTVGVNFKPGFISRRFIHVPYGASYAVLKLTSQDTEKSGRFLVHTLQMSPQRAYKFHEFSKFVTISDRGEGTYAFPVIGDITLEVCIAKWWASLGDVLLDYTVTFYGAQLTTDSPTVHGGEGIARFDVISPIKTEDLAPSLTLKTAIFPLRPSDYKIKAMSKERDQLKDGRQIHAIELTYNFHLHKGADVTPDCALLSNYLYESEYESQIWMLYDSNKQYIASGDAYPASDAVVSSGPELGPEAFASPRQDGQELARNNAKYITKLEKNDFTLVLQVRHEKRDMLEKLKDTVVLVKAKLGSPISADLYPTWQAAVTSGKKLTGLSAHRGLRYPIYVGPLSEDKFPKGCGPGWYFTGNLTLAKDEPAKSKSGAKFKYFVTEMSKSKANGKKKEKEASKDAAAAAGKDKFTPEAMNDALRDLKISWLSKPPISATQTLYEELKKDFPKHVPLLLARLTALEADKEMEKEKINSEIISTAQEAIGLIDVEALLSYFSMKADVRPDAATIKSDMEKKKSWLLEALVKLGVAQADVLTAANGSGVAEGSTEVTVADVNKTFGELSKWLDLADSKLAFPFAWRHAVVLKQYGRALKIVMKQQDEKRSKDLELTIVDLCKKLGWTHCQEYLEKTMCVRYPSTYRPF</sequence>
<evidence type="ECO:0000256" key="5">
    <source>
        <dbReference type="ARBA" id="ARBA00022438"/>
    </source>
</evidence>
<dbReference type="Pfam" id="PF21223">
    <property type="entry name" value="TPPII_Ig-like-1"/>
    <property type="match status" value="1"/>
</dbReference>
<dbReference type="InterPro" id="IPR036852">
    <property type="entry name" value="Peptidase_S8/S53_dom_sf"/>
</dbReference>
<dbReference type="InterPro" id="IPR046939">
    <property type="entry name" value="TPPII_C_sf"/>
</dbReference>
<dbReference type="PROSITE" id="PS51892">
    <property type="entry name" value="SUBTILASE"/>
    <property type="match status" value="1"/>
</dbReference>
<comment type="similarity">
    <text evidence="2 10">Belongs to the peptidase S8 family.</text>
</comment>
<feature type="domain" description="Tripeptidyl peptidase II C-terminal" evidence="13">
    <location>
        <begin position="1058"/>
        <end position="1109"/>
    </location>
</feature>
<evidence type="ECO:0000256" key="6">
    <source>
        <dbReference type="ARBA" id="ARBA00022670"/>
    </source>
</evidence>
<evidence type="ECO:0000259" key="13">
    <source>
        <dbReference type="Pfam" id="PF12583"/>
    </source>
</evidence>
<feature type="active site" description="Charge relay system" evidence="10">
    <location>
        <position position="263"/>
    </location>
</feature>
<evidence type="ECO:0000313" key="17">
    <source>
        <dbReference type="RefSeq" id="XP_035827746.1"/>
    </source>
</evidence>
<organism evidence="16 17">
    <name type="scientific">Aplysia californica</name>
    <name type="common">California sea hare</name>
    <dbReference type="NCBI Taxonomy" id="6500"/>
    <lineage>
        <taxon>Eukaryota</taxon>
        <taxon>Metazoa</taxon>
        <taxon>Spiralia</taxon>
        <taxon>Lophotrochozoa</taxon>
        <taxon>Mollusca</taxon>
        <taxon>Gastropoda</taxon>
        <taxon>Heterobranchia</taxon>
        <taxon>Euthyneura</taxon>
        <taxon>Tectipleura</taxon>
        <taxon>Aplysiida</taxon>
        <taxon>Aplysioidea</taxon>
        <taxon>Aplysiidae</taxon>
        <taxon>Aplysia</taxon>
    </lineage>
</organism>
<evidence type="ECO:0000256" key="8">
    <source>
        <dbReference type="ARBA" id="ARBA00022825"/>
    </source>
</evidence>
<dbReference type="Gene3D" id="6.10.250.3080">
    <property type="match status" value="1"/>
</dbReference>
<dbReference type="Gene3D" id="1.25.40.710">
    <property type="match status" value="1"/>
</dbReference>
<dbReference type="PANTHER" id="PTHR43806">
    <property type="entry name" value="PEPTIDASE S8"/>
    <property type="match status" value="1"/>
</dbReference>
<evidence type="ECO:0000256" key="10">
    <source>
        <dbReference type="PROSITE-ProRule" id="PRU01240"/>
    </source>
</evidence>
<evidence type="ECO:0000256" key="7">
    <source>
        <dbReference type="ARBA" id="ARBA00022801"/>
    </source>
</evidence>
<dbReference type="GeneID" id="101862674"/>
<dbReference type="EC" id="3.4.14.10" evidence="3"/>
<dbReference type="PRINTS" id="PR00723">
    <property type="entry name" value="SUBTILISIN"/>
</dbReference>
<dbReference type="PANTHER" id="PTHR43806:SF14">
    <property type="entry name" value="TRIPEPTIDYL-PEPTIDASE 2"/>
    <property type="match status" value="1"/>
</dbReference>
<comment type="catalytic activity">
    <reaction evidence="1">
        <text>Release of an N-terminal tripeptide from a polypeptide.</text>
        <dbReference type="EC" id="3.4.14.10"/>
    </reaction>
</comment>
<dbReference type="Proteomes" id="UP000694888">
    <property type="component" value="Unplaced"/>
</dbReference>
<dbReference type="Pfam" id="PF12580">
    <property type="entry name" value="TPPII"/>
    <property type="match status" value="2"/>
</dbReference>
<evidence type="ECO:0000256" key="4">
    <source>
        <dbReference type="ARBA" id="ARBA00020244"/>
    </source>
</evidence>
<dbReference type="InterPro" id="IPR048383">
    <property type="entry name" value="TPPII_Ig-like-1"/>
</dbReference>
<keyword evidence="16" id="KW-1185">Reference proteome</keyword>
<dbReference type="InterPro" id="IPR050131">
    <property type="entry name" value="Peptidase_S8_subtilisin-like"/>
</dbReference>
<keyword evidence="7 10" id="KW-0378">Hydrolase</keyword>
<evidence type="ECO:0000256" key="9">
    <source>
        <dbReference type="ARBA" id="ARBA00032232"/>
    </source>
</evidence>
<feature type="domain" description="Tripeptidyl peptidase II second Ig-like" evidence="12">
    <location>
        <begin position="779"/>
        <end position="878"/>
    </location>
</feature>
<feature type="domain" description="Peptidase S8/S53" evidence="11">
    <location>
        <begin position="33"/>
        <end position="499"/>
    </location>
</feature>
<dbReference type="InterPro" id="IPR000209">
    <property type="entry name" value="Peptidase_S8/S53_dom"/>
</dbReference>
<keyword evidence="8 10" id="KW-0720">Serine protease</keyword>
<dbReference type="InterPro" id="IPR022232">
    <property type="entry name" value="TPPII_C_art"/>
</dbReference>
<feature type="active site" description="Charge relay system" evidence="10">
    <location>
        <position position="42"/>
    </location>
</feature>
<feature type="domain" description="Tripeptidyl-peptidase II first Ig-like" evidence="14">
    <location>
        <begin position="521"/>
        <end position="635"/>
    </location>
</feature>
<dbReference type="InterPro" id="IPR022229">
    <property type="entry name" value="TPPII_Ig-like-2"/>
</dbReference>
<dbReference type="Gene3D" id="2.60.40.3170">
    <property type="match status" value="1"/>
</dbReference>